<dbReference type="EMBL" id="JBJKFK010000061">
    <property type="protein sequence ID" value="KAL3320317.1"/>
    <property type="molecule type" value="Genomic_DNA"/>
</dbReference>
<keyword evidence="4" id="KW-0418">Kinase</keyword>
<dbReference type="SUPFAM" id="SSF48371">
    <property type="entry name" value="ARM repeat"/>
    <property type="match status" value="1"/>
</dbReference>
<dbReference type="AlphaFoldDB" id="A0ABD2QMF4"/>
<dbReference type="InterPro" id="IPR016024">
    <property type="entry name" value="ARM-type_fold"/>
</dbReference>
<dbReference type="PANTHER" id="PTHR23346:SF7">
    <property type="entry name" value="STALLED RIBOSOME SENSOR GCN1"/>
    <property type="match status" value="1"/>
</dbReference>
<evidence type="ECO:0000313" key="5">
    <source>
        <dbReference type="Proteomes" id="UP001626550"/>
    </source>
</evidence>
<evidence type="ECO:0000256" key="2">
    <source>
        <dbReference type="SAM" id="MobiDB-lite"/>
    </source>
</evidence>
<dbReference type="InterPro" id="IPR057546">
    <property type="entry name" value="HEAT_GCN1"/>
</dbReference>
<dbReference type="InterPro" id="IPR011989">
    <property type="entry name" value="ARM-like"/>
</dbReference>
<sequence>MVYSGTGAWPNMTLQPTPVQLQEMKLGSDKFRLACLQLLTAYLKCTLELELETEGAEEADGGAVSAAERLKKEAEEMEQRLLAKNTNRERDPRDLSGESESDDDDEEDESETSIDEESDSDEDEEDDEEFSDSDFGDGRPGENDDDIVESMRQVLSEVYPSLLCNLCRLMAADSQQVMQLAWKAMESLFARWKPQNVTTQMNDLRQGIRTAVSIMKRNFKTNNKQLEINSDFVLLPGFSSPELPLLSLIKIYSDCILHGRPDVKEPASQGLAECIQHSSSAALQKSVIKIIGPMIRVLGERESNLVRASIVKALGMLVNKCPANTRPFVTQLQATFVKALGDAHRPLRILAGVGLAAITPLTPKLDVLITELAENVRKELQVSSNTVESAKTLPLLPSLTNYIKFP</sequence>
<dbReference type="PANTHER" id="PTHR23346">
    <property type="entry name" value="TRANSLATIONAL ACTIVATOR GCN1-RELATED"/>
    <property type="match status" value="1"/>
</dbReference>
<proteinExistence type="predicted"/>
<evidence type="ECO:0000256" key="1">
    <source>
        <dbReference type="ARBA" id="ARBA00022737"/>
    </source>
</evidence>
<dbReference type="Proteomes" id="UP001626550">
    <property type="component" value="Unassembled WGS sequence"/>
</dbReference>
<organism evidence="4 5">
    <name type="scientific">Cichlidogyrus casuarinus</name>
    <dbReference type="NCBI Taxonomy" id="1844966"/>
    <lineage>
        <taxon>Eukaryota</taxon>
        <taxon>Metazoa</taxon>
        <taxon>Spiralia</taxon>
        <taxon>Lophotrochozoa</taxon>
        <taxon>Platyhelminthes</taxon>
        <taxon>Monogenea</taxon>
        <taxon>Monopisthocotylea</taxon>
        <taxon>Dactylogyridea</taxon>
        <taxon>Ancyrocephalidae</taxon>
        <taxon>Cichlidogyrus</taxon>
    </lineage>
</organism>
<dbReference type="Pfam" id="PF23271">
    <property type="entry name" value="HEAT_GCN1"/>
    <property type="match status" value="1"/>
</dbReference>
<keyword evidence="1" id="KW-0677">Repeat</keyword>
<comment type="caution">
    <text evidence="4">The sequence shown here is derived from an EMBL/GenBank/DDBJ whole genome shotgun (WGS) entry which is preliminary data.</text>
</comment>
<dbReference type="GO" id="GO:0016301">
    <property type="term" value="F:kinase activity"/>
    <property type="evidence" value="ECO:0007669"/>
    <property type="project" value="UniProtKB-KW"/>
</dbReference>
<reference evidence="4 5" key="1">
    <citation type="submission" date="2024-11" db="EMBL/GenBank/DDBJ databases">
        <title>Adaptive evolution of stress response genes in parasites aligns with host niche diversity.</title>
        <authorList>
            <person name="Hahn C."/>
            <person name="Resl P."/>
        </authorList>
    </citation>
    <scope>NUCLEOTIDE SEQUENCE [LARGE SCALE GENOMIC DNA]</scope>
    <source>
        <strain evidence="4">EGGRZ-B1_66</strain>
        <tissue evidence="4">Body</tissue>
    </source>
</reference>
<feature type="compositionally biased region" description="Basic and acidic residues" evidence="2">
    <location>
        <begin position="68"/>
        <end position="96"/>
    </location>
</feature>
<evidence type="ECO:0000259" key="3">
    <source>
        <dbReference type="Pfam" id="PF23271"/>
    </source>
</evidence>
<evidence type="ECO:0000313" key="4">
    <source>
        <dbReference type="EMBL" id="KAL3320317.1"/>
    </source>
</evidence>
<dbReference type="Gene3D" id="1.25.10.10">
    <property type="entry name" value="Leucine-rich Repeat Variant"/>
    <property type="match status" value="1"/>
</dbReference>
<feature type="domain" description="Stalled ribosome sensor GCN1-like HEAT repeats region" evidence="3">
    <location>
        <begin position="155"/>
        <end position="241"/>
    </location>
</feature>
<keyword evidence="5" id="KW-1185">Reference proteome</keyword>
<accession>A0ABD2QMF4</accession>
<feature type="region of interest" description="Disordered" evidence="2">
    <location>
        <begin position="55"/>
        <end position="145"/>
    </location>
</feature>
<feature type="compositionally biased region" description="Acidic residues" evidence="2">
    <location>
        <begin position="97"/>
        <end position="135"/>
    </location>
</feature>
<gene>
    <name evidence="4" type="primary">GCN1L1_3</name>
    <name evidence="4" type="ORF">Ciccas_001012</name>
</gene>
<protein>
    <submittedName>
        <fullName evidence="4">EIF-2-alpha kinase activator GCN1</fullName>
    </submittedName>
</protein>
<name>A0ABD2QMF4_9PLAT</name>
<keyword evidence="4" id="KW-0808">Transferase</keyword>